<evidence type="ECO:0000313" key="1">
    <source>
        <dbReference type="EMBL" id="MBL0427704.1"/>
    </source>
</evidence>
<protein>
    <submittedName>
        <fullName evidence="1">Uncharacterized protein</fullName>
    </submittedName>
</protein>
<dbReference type="RefSeq" id="WP_201692338.1">
    <property type="nucleotide sequence ID" value="NZ_JAEQND010000013.1"/>
</dbReference>
<gene>
    <name evidence="1" type="ORF">JI746_21495</name>
</gene>
<dbReference type="EMBL" id="JAEQND010000013">
    <property type="protein sequence ID" value="MBL0427704.1"/>
    <property type="molecule type" value="Genomic_DNA"/>
</dbReference>
<dbReference type="Proteomes" id="UP000622707">
    <property type="component" value="Unassembled WGS sequence"/>
</dbReference>
<reference evidence="1 2" key="1">
    <citation type="journal article" date="2017" name="Int. J. Syst. Evol. Microbiol.">
        <title>Ramlibacter alkalitolerans sp. nov., alkali-tolerant bacterium isolated from soil of ginseng.</title>
        <authorList>
            <person name="Lee D.H."/>
            <person name="Cha C.J."/>
        </authorList>
    </citation>
    <scope>NUCLEOTIDE SEQUENCE [LARGE SCALE GENOMIC DNA]</scope>
    <source>
        <strain evidence="1 2">KACC 19305</strain>
    </source>
</reference>
<name>A0ABS1JTX3_9BURK</name>
<sequence>MTQAASLAKNFTATVFADRGLNVAYDPCYQSPTERDFVALRADVTVSAEARQKLTTLCATAAEVLWKGDSTRCLRTDSFDVGGIECTVSDEGPSQTLDYAFEEVRCYADGSVALVEKGWSLQLLFDRNDSEGTWEHFVRFNLADLREAVN</sequence>
<organism evidence="1 2">
    <name type="scientific">Ramlibacter alkalitolerans</name>
    <dbReference type="NCBI Taxonomy" id="2039631"/>
    <lineage>
        <taxon>Bacteria</taxon>
        <taxon>Pseudomonadati</taxon>
        <taxon>Pseudomonadota</taxon>
        <taxon>Betaproteobacteria</taxon>
        <taxon>Burkholderiales</taxon>
        <taxon>Comamonadaceae</taxon>
        <taxon>Ramlibacter</taxon>
    </lineage>
</organism>
<proteinExistence type="predicted"/>
<accession>A0ABS1JTX3</accession>
<comment type="caution">
    <text evidence="1">The sequence shown here is derived from an EMBL/GenBank/DDBJ whole genome shotgun (WGS) entry which is preliminary data.</text>
</comment>
<keyword evidence="2" id="KW-1185">Reference proteome</keyword>
<evidence type="ECO:0000313" key="2">
    <source>
        <dbReference type="Proteomes" id="UP000622707"/>
    </source>
</evidence>